<dbReference type="RefSeq" id="WP_106773817.1">
    <property type="nucleotide sequence ID" value="NZ_PXYK01000019.1"/>
</dbReference>
<feature type="transmembrane region" description="Helical" evidence="1">
    <location>
        <begin position="21"/>
        <end position="38"/>
    </location>
</feature>
<gene>
    <name evidence="2" type="ORF">C7I84_19140</name>
</gene>
<dbReference type="EMBL" id="PXYK01000019">
    <property type="protein sequence ID" value="PSJ56990.1"/>
    <property type="molecule type" value="Genomic_DNA"/>
</dbReference>
<dbReference type="Proteomes" id="UP000241229">
    <property type="component" value="Unassembled WGS sequence"/>
</dbReference>
<evidence type="ECO:0000256" key="1">
    <source>
        <dbReference type="SAM" id="Phobius"/>
    </source>
</evidence>
<dbReference type="AlphaFoldDB" id="A0A2P7S3D2"/>
<proteinExistence type="predicted"/>
<dbReference type="OrthoDB" id="9807249at2"/>
<accession>A0A2P7S3D2</accession>
<organism evidence="2 3">
    <name type="scientific">Kumtagia ephedrae</name>
    <dbReference type="NCBI Taxonomy" id="2116701"/>
    <lineage>
        <taxon>Bacteria</taxon>
        <taxon>Pseudomonadati</taxon>
        <taxon>Pseudomonadota</taxon>
        <taxon>Alphaproteobacteria</taxon>
        <taxon>Hyphomicrobiales</taxon>
        <taxon>Phyllobacteriaceae</taxon>
        <taxon>Kumtagia</taxon>
    </lineage>
</organism>
<keyword evidence="3" id="KW-1185">Reference proteome</keyword>
<feature type="transmembrane region" description="Helical" evidence="1">
    <location>
        <begin position="44"/>
        <end position="62"/>
    </location>
</feature>
<sequence length="67" mass="7512">MTAAPAKRRSAWPSILRRGPMENLATAVIGIGFLMLFQPFALALYTWSFVTMLFGTLMFIVVSKFPE</sequence>
<evidence type="ECO:0000313" key="2">
    <source>
        <dbReference type="EMBL" id="PSJ56990.1"/>
    </source>
</evidence>
<name>A0A2P7S3D2_9HYPH</name>
<keyword evidence="1" id="KW-0472">Membrane</keyword>
<evidence type="ECO:0000313" key="3">
    <source>
        <dbReference type="Proteomes" id="UP000241229"/>
    </source>
</evidence>
<protein>
    <submittedName>
        <fullName evidence="2">Uncharacterized protein</fullName>
    </submittedName>
</protein>
<reference evidence="2 3" key="1">
    <citation type="submission" date="2018-03" db="EMBL/GenBank/DDBJ databases">
        <title>The draft genome of Mesorhizobium sp. 6GN-30.</title>
        <authorList>
            <person name="Liu L."/>
            <person name="Li L."/>
            <person name="Wang T."/>
            <person name="Zhang X."/>
            <person name="Liang L."/>
        </authorList>
    </citation>
    <scope>NUCLEOTIDE SEQUENCE [LARGE SCALE GENOMIC DNA]</scope>
    <source>
        <strain evidence="2 3">6GN30</strain>
    </source>
</reference>
<comment type="caution">
    <text evidence="2">The sequence shown here is derived from an EMBL/GenBank/DDBJ whole genome shotgun (WGS) entry which is preliminary data.</text>
</comment>
<keyword evidence="1" id="KW-0812">Transmembrane</keyword>
<keyword evidence="1" id="KW-1133">Transmembrane helix</keyword>